<dbReference type="InterPro" id="IPR001789">
    <property type="entry name" value="Sig_transdc_resp-reg_receiver"/>
</dbReference>
<reference evidence="6 7" key="1">
    <citation type="submission" date="2016-10" db="EMBL/GenBank/DDBJ databases">
        <authorList>
            <person name="Varghese N."/>
            <person name="Submissions S."/>
        </authorList>
    </citation>
    <scope>NUCLEOTIDE SEQUENCE [LARGE SCALE GENOMIC DNA]</scope>
    <source>
        <strain evidence="6 7">DSM 1741</strain>
    </source>
</reference>
<dbReference type="InterPro" id="IPR036388">
    <property type="entry name" value="WH-like_DNA-bd_sf"/>
</dbReference>
<sequence length="203" mass="22551">MRLLIVDDHAVVRRGTMNIIIDRFPDCEFSEAGTLHEARLVLGDTRFDLVILDISLPDGSGLDFLEFAREHDPRLPVIMLSMHHEIEYAQRCLSMGARGYLSKNSAPEELEEAMTAILDGGIYVNPSLLDSRRPSTVMDTLSRQERDVARRLAQGETMTAIAQAMGVSVKTASTYRTRAMRKLGIGTTSGLIRFMLEHGLAGM</sequence>
<dbReference type="Gene3D" id="3.40.50.2300">
    <property type="match status" value="1"/>
</dbReference>
<dbReference type="GO" id="GO:0003677">
    <property type="term" value="F:DNA binding"/>
    <property type="evidence" value="ECO:0007669"/>
    <property type="project" value="UniProtKB-KW"/>
</dbReference>
<evidence type="ECO:0000256" key="1">
    <source>
        <dbReference type="ARBA" id="ARBA00022553"/>
    </source>
</evidence>
<dbReference type="InterPro" id="IPR058245">
    <property type="entry name" value="NreC/VraR/RcsB-like_REC"/>
</dbReference>
<dbReference type="Pfam" id="PF00196">
    <property type="entry name" value="GerE"/>
    <property type="match status" value="1"/>
</dbReference>
<dbReference type="Gene3D" id="1.10.10.10">
    <property type="entry name" value="Winged helix-like DNA-binding domain superfamily/Winged helix DNA-binding domain"/>
    <property type="match status" value="1"/>
</dbReference>
<dbReference type="SUPFAM" id="SSF52172">
    <property type="entry name" value="CheY-like"/>
    <property type="match status" value="1"/>
</dbReference>
<evidence type="ECO:0000259" key="5">
    <source>
        <dbReference type="PROSITE" id="PS50110"/>
    </source>
</evidence>
<dbReference type="RefSeq" id="WP_092191311.1">
    <property type="nucleotide sequence ID" value="NZ_FOTO01000004.1"/>
</dbReference>
<keyword evidence="1 3" id="KW-0597">Phosphoprotein</keyword>
<keyword evidence="7" id="KW-1185">Reference proteome</keyword>
<dbReference type="Proteomes" id="UP000199581">
    <property type="component" value="Unassembled WGS sequence"/>
</dbReference>
<proteinExistence type="predicted"/>
<feature type="domain" description="Response regulatory" evidence="5">
    <location>
        <begin position="2"/>
        <end position="118"/>
    </location>
</feature>
<evidence type="ECO:0000313" key="7">
    <source>
        <dbReference type="Proteomes" id="UP000199581"/>
    </source>
</evidence>
<evidence type="ECO:0000256" key="3">
    <source>
        <dbReference type="PROSITE-ProRule" id="PRU00169"/>
    </source>
</evidence>
<dbReference type="AlphaFoldDB" id="A0A8G2FE40"/>
<dbReference type="SUPFAM" id="SSF46894">
    <property type="entry name" value="C-terminal effector domain of the bipartite response regulators"/>
    <property type="match status" value="1"/>
</dbReference>
<dbReference type="PANTHER" id="PTHR43214">
    <property type="entry name" value="TWO-COMPONENT RESPONSE REGULATOR"/>
    <property type="match status" value="1"/>
</dbReference>
<dbReference type="Pfam" id="PF00072">
    <property type="entry name" value="Response_reg"/>
    <property type="match status" value="1"/>
</dbReference>
<dbReference type="CDD" id="cd06170">
    <property type="entry name" value="LuxR_C_like"/>
    <property type="match status" value="1"/>
</dbReference>
<dbReference type="EMBL" id="FOTO01000004">
    <property type="protein sequence ID" value="SFL65480.1"/>
    <property type="molecule type" value="Genomic_DNA"/>
</dbReference>
<gene>
    <name evidence="6" type="ORF">SAMN05421830_104221</name>
</gene>
<dbReference type="PROSITE" id="PS50110">
    <property type="entry name" value="RESPONSE_REGULATORY"/>
    <property type="match status" value="1"/>
</dbReference>
<dbReference type="InterPro" id="IPR011006">
    <property type="entry name" value="CheY-like_superfamily"/>
</dbReference>
<dbReference type="OrthoDB" id="5396209at2"/>
<name>A0A8G2FE40_DESNO</name>
<dbReference type="GO" id="GO:0000160">
    <property type="term" value="P:phosphorelay signal transduction system"/>
    <property type="evidence" value="ECO:0007669"/>
    <property type="project" value="InterPro"/>
</dbReference>
<dbReference type="SMART" id="SM00421">
    <property type="entry name" value="HTH_LUXR"/>
    <property type="match status" value="1"/>
</dbReference>
<feature type="modified residue" description="4-aspartylphosphate" evidence="3">
    <location>
        <position position="53"/>
    </location>
</feature>
<keyword evidence="2 6" id="KW-0238">DNA-binding</keyword>
<accession>A0A8G2FE40</accession>
<dbReference type="PRINTS" id="PR00038">
    <property type="entry name" value="HTHLUXR"/>
</dbReference>
<dbReference type="PANTHER" id="PTHR43214:SF43">
    <property type="entry name" value="TWO-COMPONENT RESPONSE REGULATOR"/>
    <property type="match status" value="1"/>
</dbReference>
<feature type="domain" description="HTH luxR-type" evidence="4">
    <location>
        <begin position="134"/>
        <end position="199"/>
    </location>
</feature>
<organism evidence="6 7">
    <name type="scientific">Desulfomicrobium norvegicum (strain DSM 1741 / NCIMB 8310)</name>
    <name type="common">Desulfovibrio baculatus (strain Norway 4)</name>
    <name type="synonym">Desulfovibrio desulfuricans (strain Norway 4)</name>
    <dbReference type="NCBI Taxonomy" id="52561"/>
    <lineage>
        <taxon>Bacteria</taxon>
        <taxon>Pseudomonadati</taxon>
        <taxon>Thermodesulfobacteriota</taxon>
        <taxon>Desulfovibrionia</taxon>
        <taxon>Desulfovibrionales</taxon>
        <taxon>Desulfomicrobiaceae</taxon>
        <taxon>Desulfomicrobium</taxon>
    </lineage>
</organism>
<comment type="caution">
    <text evidence="6">The sequence shown here is derived from an EMBL/GenBank/DDBJ whole genome shotgun (WGS) entry which is preliminary data.</text>
</comment>
<dbReference type="InterPro" id="IPR016032">
    <property type="entry name" value="Sig_transdc_resp-reg_C-effctor"/>
</dbReference>
<dbReference type="InterPro" id="IPR039420">
    <property type="entry name" value="WalR-like"/>
</dbReference>
<dbReference type="CDD" id="cd17535">
    <property type="entry name" value="REC_NarL-like"/>
    <property type="match status" value="1"/>
</dbReference>
<evidence type="ECO:0000259" key="4">
    <source>
        <dbReference type="PROSITE" id="PS50043"/>
    </source>
</evidence>
<dbReference type="SMART" id="SM00448">
    <property type="entry name" value="REC"/>
    <property type="match status" value="1"/>
</dbReference>
<dbReference type="PROSITE" id="PS50043">
    <property type="entry name" value="HTH_LUXR_2"/>
    <property type="match status" value="1"/>
</dbReference>
<protein>
    <submittedName>
        <fullName evidence="6">DNA-binding response regulator, NarL/FixJ family, contains REC and HTH domains</fullName>
    </submittedName>
</protein>
<dbReference type="InterPro" id="IPR000792">
    <property type="entry name" value="Tscrpt_reg_LuxR_C"/>
</dbReference>
<evidence type="ECO:0000256" key="2">
    <source>
        <dbReference type="ARBA" id="ARBA00023125"/>
    </source>
</evidence>
<evidence type="ECO:0000313" key="6">
    <source>
        <dbReference type="EMBL" id="SFL65480.1"/>
    </source>
</evidence>
<dbReference type="GO" id="GO:0006355">
    <property type="term" value="P:regulation of DNA-templated transcription"/>
    <property type="evidence" value="ECO:0007669"/>
    <property type="project" value="InterPro"/>
</dbReference>